<dbReference type="HAMAP" id="MF_00972">
    <property type="entry name" value="tRNA_aden_deaminase"/>
    <property type="match status" value="1"/>
</dbReference>
<comment type="subunit">
    <text evidence="2 8">Homodimer.</text>
</comment>
<proteinExistence type="inferred from homology"/>
<feature type="active site" description="Proton donor" evidence="8">
    <location>
        <position position="141"/>
    </location>
</feature>
<dbReference type="STRING" id="47866.GA0074694_1091"/>
<dbReference type="GO" id="GO:0052717">
    <property type="term" value="F:tRNA-specific adenosine-34 deaminase activity"/>
    <property type="evidence" value="ECO:0007669"/>
    <property type="project" value="UniProtKB-UniRule"/>
</dbReference>
<feature type="binding site" evidence="8">
    <location>
        <position position="139"/>
    </location>
    <ligand>
        <name>Zn(2+)</name>
        <dbReference type="ChEBI" id="CHEBI:29105"/>
        <note>catalytic</note>
    </ligand>
</feature>
<dbReference type="SUPFAM" id="SSF53927">
    <property type="entry name" value="Cytidine deaminase-like"/>
    <property type="match status" value="1"/>
</dbReference>
<comment type="similarity">
    <text evidence="1">Belongs to the cytidine and deoxycytidylate deaminase family. ADAT2 subfamily.</text>
</comment>
<dbReference type="GO" id="GO:0008270">
    <property type="term" value="F:zinc ion binding"/>
    <property type="evidence" value="ECO:0007669"/>
    <property type="project" value="UniProtKB-UniRule"/>
</dbReference>
<keyword evidence="12" id="KW-1185">Reference proteome</keyword>
<evidence type="ECO:0000256" key="5">
    <source>
        <dbReference type="ARBA" id="ARBA00022801"/>
    </source>
</evidence>
<protein>
    <recommendedName>
        <fullName evidence="8">tRNA-specific adenosine deaminase</fullName>
        <ecNumber evidence="8">3.5.4.33</ecNumber>
    </recommendedName>
</protein>
<evidence type="ECO:0000256" key="4">
    <source>
        <dbReference type="ARBA" id="ARBA00022723"/>
    </source>
</evidence>
<keyword evidence="4 8" id="KW-0479">Metal-binding</keyword>
<dbReference type="PROSITE" id="PS00903">
    <property type="entry name" value="CYT_DCMP_DEAMINASES_1"/>
    <property type="match status" value="1"/>
</dbReference>
<comment type="function">
    <text evidence="8">Catalyzes the deamination of adenosine to inosine at the wobble position 34 of tRNA(Arg2).</text>
</comment>
<evidence type="ECO:0000256" key="1">
    <source>
        <dbReference type="ARBA" id="ARBA00010669"/>
    </source>
</evidence>
<dbReference type="PROSITE" id="PS51747">
    <property type="entry name" value="CYT_DCMP_DEAMINASES_2"/>
    <property type="match status" value="1"/>
</dbReference>
<evidence type="ECO:0000256" key="6">
    <source>
        <dbReference type="ARBA" id="ARBA00022833"/>
    </source>
</evidence>
<feature type="compositionally biased region" description="Pro residues" evidence="9">
    <location>
        <begin position="8"/>
        <end position="17"/>
    </location>
</feature>
<dbReference type="EMBL" id="FMHU01000001">
    <property type="protein sequence ID" value="SCL15182.1"/>
    <property type="molecule type" value="Genomic_DNA"/>
</dbReference>
<dbReference type="Gene3D" id="3.40.140.10">
    <property type="entry name" value="Cytidine Deaminase, domain 2"/>
    <property type="match status" value="1"/>
</dbReference>
<name>A0A1C6RDK4_9ACTN</name>
<keyword evidence="3 8" id="KW-0819">tRNA processing</keyword>
<evidence type="ECO:0000256" key="2">
    <source>
        <dbReference type="ARBA" id="ARBA00011738"/>
    </source>
</evidence>
<dbReference type="Proteomes" id="UP000198906">
    <property type="component" value="Unassembled WGS sequence"/>
</dbReference>
<feature type="binding site" evidence="8">
    <location>
        <position position="169"/>
    </location>
    <ligand>
        <name>Zn(2+)</name>
        <dbReference type="ChEBI" id="CHEBI:29105"/>
        <note>catalytic</note>
    </ligand>
</feature>
<dbReference type="Pfam" id="PF00383">
    <property type="entry name" value="dCMP_cyt_deam_1"/>
    <property type="match status" value="1"/>
</dbReference>
<evidence type="ECO:0000313" key="12">
    <source>
        <dbReference type="Proteomes" id="UP000198906"/>
    </source>
</evidence>
<feature type="domain" description="CMP/dCMP-type deaminase" evidence="10">
    <location>
        <begin position="79"/>
        <end position="199"/>
    </location>
</feature>
<feature type="region of interest" description="Disordered" evidence="9">
    <location>
        <begin position="1"/>
        <end position="78"/>
    </location>
</feature>
<evidence type="ECO:0000313" key="11">
    <source>
        <dbReference type="EMBL" id="SCL15182.1"/>
    </source>
</evidence>
<dbReference type="EC" id="3.5.4.33" evidence="8"/>
<keyword evidence="5 8" id="KW-0378">Hydrolase</keyword>
<organism evidence="11 12">
    <name type="scientific">Micromonospora inyonensis</name>
    <dbReference type="NCBI Taxonomy" id="47866"/>
    <lineage>
        <taxon>Bacteria</taxon>
        <taxon>Bacillati</taxon>
        <taxon>Actinomycetota</taxon>
        <taxon>Actinomycetes</taxon>
        <taxon>Micromonosporales</taxon>
        <taxon>Micromonosporaceae</taxon>
        <taxon>Micromonospora</taxon>
    </lineage>
</organism>
<dbReference type="InterPro" id="IPR002125">
    <property type="entry name" value="CMP_dCMP_dom"/>
</dbReference>
<evidence type="ECO:0000256" key="9">
    <source>
        <dbReference type="SAM" id="MobiDB-lite"/>
    </source>
</evidence>
<evidence type="ECO:0000256" key="7">
    <source>
        <dbReference type="ARBA" id="ARBA00048045"/>
    </source>
</evidence>
<comment type="catalytic activity">
    <reaction evidence="7 8">
        <text>adenosine(34) in tRNA + H2O + H(+) = inosine(34) in tRNA + NH4(+)</text>
        <dbReference type="Rhea" id="RHEA:43168"/>
        <dbReference type="Rhea" id="RHEA-COMP:10373"/>
        <dbReference type="Rhea" id="RHEA-COMP:10374"/>
        <dbReference type="ChEBI" id="CHEBI:15377"/>
        <dbReference type="ChEBI" id="CHEBI:15378"/>
        <dbReference type="ChEBI" id="CHEBI:28938"/>
        <dbReference type="ChEBI" id="CHEBI:74411"/>
        <dbReference type="ChEBI" id="CHEBI:82852"/>
        <dbReference type="EC" id="3.5.4.33"/>
    </reaction>
</comment>
<dbReference type="InterPro" id="IPR016192">
    <property type="entry name" value="APOBEC/CMP_deaminase_Zn-bd"/>
</dbReference>
<dbReference type="AlphaFoldDB" id="A0A1C6RDK4"/>
<dbReference type="PANTHER" id="PTHR11079:SF202">
    <property type="entry name" value="TRNA-SPECIFIC ADENOSINE DEAMINASE"/>
    <property type="match status" value="1"/>
</dbReference>
<dbReference type="CDD" id="cd01285">
    <property type="entry name" value="nucleoside_deaminase"/>
    <property type="match status" value="1"/>
</dbReference>
<evidence type="ECO:0000259" key="10">
    <source>
        <dbReference type="PROSITE" id="PS51747"/>
    </source>
</evidence>
<sequence>MNGSPPDAGGPPLPGDSPSPADSLRAGDPLPGSAGGPADVTDPALETVRPGQPTPGYVGRIGPGPEEGLADPGGVGRRQRHELWMRRALTVAVTGPDTPTATPAGPDDVPVGAVLYGPDGAEVAVGRNERELTGDPTAHAEVLALRRGAQRLGRWRLDGCTLVVTLEPCTMCAGALVLARVSTVVFGAWEPKTGAAGSLWDVLRDRRLNHRPEVYGGVLETESAALLRAFFR</sequence>
<feature type="binding site" evidence="8">
    <location>
        <position position="172"/>
    </location>
    <ligand>
        <name>Zn(2+)</name>
        <dbReference type="ChEBI" id="CHEBI:29105"/>
        <note>catalytic</note>
    </ligand>
</feature>
<dbReference type="PANTHER" id="PTHR11079">
    <property type="entry name" value="CYTOSINE DEAMINASE FAMILY MEMBER"/>
    <property type="match status" value="1"/>
</dbReference>
<accession>A0A1C6RDK4</accession>
<dbReference type="InterPro" id="IPR016193">
    <property type="entry name" value="Cytidine_deaminase-like"/>
</dbReference>
<gene>
    <name evidence="8" type="primary">tadA</name>
    <name evidence="11" type="ORF">GA0074694_1091</name>
</gene>
<evidence type="ECO:0000256" key="3">
    <source>
        <dbReference type="ARBA" id="ARBA00022694"/>
    </source>
</evidence>
<dbReference type="GO" id="GO:0002100">
    <property type="term" value="P:tRNA wobble adenosine to inosine editing"/>
    <property type="evidence" value="ECO:0007669"/>
    <property type="project" value="UniProtKB-UniRule"/>
</dbReference>
<dbReference type="InterPro" id="IPR028883">
    <property type="entry name" value="tRNA_aden_deaminase"/>
</dbReference>
<comment type="cofactor">
    <cofactor evidence="8">
        <name>Zn(2+)</name>
        <dbReference type="ChEBI" id="CHEBI:29105"/>
    </cofactor>
    <text evidence="8">Binds 1 zinc ion per subunit.</text>
</comment>
<keyword evidence="6 8" id="KW-0862">Zinc</keyword>
<evidence type="ECO:0000256" key="8">
    <source>
        <dbReference type="HAMAP-Rule" id="MF_00972"/>
    </source>
</evidence>
<reference evidence="12" key="1">
    <citation type="submission" date="2016-06" db="EMBL/GenBank/DDBJ databases">
        <authorList>
            <person name="Varghese N."/>
        </authorList>
    </citation>
    <scope>NUCLEOTIDE SEQUENCE [LARGE SCALE GENOMIC DNA]</scope>
    <source>
        <strain evidence="12">DSM 46123</strain>
    </source>
</reference>